<feature type="binding site" evidence="9">
    <location>
        <position position="280"/>
    </location>
    <ligand>
        <name>pyridoxal 5'-phosphate</name>
        <dbReference type="ChEBI" id="CHEBI:597326"/>
    </ligand>
</feature>
<dbReference type="Gene3D" id="3.40.50.1100">
    <property type="match status" value="2"/>
</dbReference>
<dbReference type="CDD" id="cd01561">
    <property type="entry name" value="CBS_like"/>
    <property type="match status" value="1"/>
</dbReference>
<keyword evidence="14" id="KW-1185">Reference proteome</keyword>
<comment type="cofactor">
    <cofactor evidence="1 9 11">
        <name>pyridoxal 5'-phosphate</name>
        <dbReference type="ChEBI" id="CHEBI:597326"/>
    </cofactor>
</comment>
<evidence type="ECO:0000256" key="11">
    <source>
        <dbReference type="RuleBase" id="RU003985"/>
    </source>
</evidence>
<feature type="modified residue" description="N6-(pyridoxal phosphate)lysine" evidence="10">
    <location>
        <position position="50"/>
    </location>
</feature>
<dbReference type="EMBL" id="MKGN01000012">
    <property type="protein sequence ID" value="PHN16279.1"/>
    <property type="molecule type" value="Genomic_DNA"/>
</dbReference>
<dbReference type="GO" id="GO:0004124">
    <property type="term" value="F:cysteine synthase activity"/>
    <property type="evidence" value="ECO:0007669"/>
    <property type="project" value="UniProtKB-UniRule"/>
</dbReference>
<sequence>MLTQPIKEMYKLYKSNSKTIGNTPIIYLNNIEPKTILVKIESKNPSFSIKCRIGMSMLLDIKQANILKSPINLMEPTSGNTGIALAYIAAIYNYKIVLIMPESMSIERQKLLKALGVKLILTAGIKGMKGTIYKTKKLIKRNPKRYLILDQFNNPSNFKTHETTTSFEIWNSTKDSIAMLISGVGTGGTITGISRYFKKLKGIPISIVAVEPIESPIISQSITYIQPSPSQHEIQGIGAGFIPNSLDSYYINKVVKVKSKQAIFNARLLINKEGIIAGISSGAVIAAAIKLHNKQPIKRKAVIILPSSGERYLSTKLFNRF</sequence>
<dbReference type="SUPFAM" id="SSF53686">
    <property type="entry name" value="Tryptophan synthase beta subunit-like PLP-dependent enzymes"/>
    <property type="match status" value="1"/>
</dbReference>
<protein>
    <recommendedName>
        <fullName evidence="11">Cysteine synthase</fullName>
        <ecNumber evidence="11">2.5.1.47</ecNumber>
    </recommendedName>
</protein>
<comment type="similarity">
    <text evidence="3 11">Belongs to the cysteine synthase/cystathionine beta-synthase family.</text>
</comment>
<evidence type="ECO:0000256" key="8">
    <source>
        <dbReference type="ARBA" id="ARBA00047931"/>
    </source>
</evidence>
<comment type="catalytic activity">
    <reaction evidence="8 11">
        <text>O-acetyl-L-serine + hydrogen sulfide = L-cysteine + acetate</text>
        <dbReference type="Rhea" id="RHEA:14829"/>
        <dbReference type="ChEBI" id="CHEBI:29919"/>
        <dbReference type="ChEBI" id="CHEBI:30089"/>
        <dbReference type="ChEBI" id="CHEBI:35235"/>
        <dbReference type="ChEBI" id="CHEBI:58340"/>
        <dbReference type="EC" id="2.5.1.47"/>
    </reaction>
</comment>
<feature type="binding site" evidence="9">
    <location>
        <begin position="185"/>
        <end position="189"/>
    </location>
    <ligand>
        <name>pyridoxal 5'-phosphate</name>
        <dbReference type="ChEBI" id="CHEBI:597326"/>
    </ligand>
</feature>
<dbReference type="NCBIfam" id="TIGR01136">
    <property type="entry name" value="cysKM"/>
    <property type="match status" value="1"/>
</dbReference>
<dbReference type="PROSITE" id="PS00901">
    <property type="entry name" value="CYS_SYNTHASE"/>
    <property type="match status" value="1"/>
</dbReference>
<keyword evidence="4 11" id="KW-0028">Amino-acid biosynthesis</keyword>
<evidence type="ECO:0000256" key="4">
    <source>
        <dbReference type="ARBA" id="ARBA00022605"/>
    </source>
</evidence>
<evidence type="ECO:0000256" key="10">
    <source>
        <dbReference type="PIRSR" id="PIRSR605856-51"/>
    </source>
</evidence>
<organism evidence="13 14">
    <name type="scientific">Candidatus Tremblayella phenacoccinincola</name>
    <dbReference type="NCBI Taxonomy" id="1010676"/>
    <lineage>
        <taxon>Bacteria</taxon>
        <taxon>Pseudomonadati</taxon>
        <taxon>Pseudomonadota</taxon>
        <taxon>Betaproteobacteria</taxon>
        <taxon>Candidatus Tremblayella</taxon>
    </lineage>
</organism>
<comment type="pathway">
    <text evidence="2">Amino-acid biosynthesis; L-cysteine biosynthesis; L-cysteine from L-serine: step 2/2.</text>
</comment>
<evidence type="ECO:0000256" key="7">
    <source>
        <dbReference type="ARBA" id="ARBA00023192"/>
    </source>
</evidence>
<evidence type="ECO:0000256" key="2">
    <source>
        <dbReference type="ARBA" id="ARBA00004962"/>
    </source>
</evidence>
<feature type="domain" description="Tryptophan synthase beta chain-like PALP" evidence="12">
    <location>
        <begin position="18"/>
        <end position="306"/>
    </location>
</feature>
<evidence type="ECO:0000256" key="5">
    <source>
        <dbReference type="ARBA" id="ARBA00022679"/>
    </source>
</evidence>
<name>A0A2G0V736_9PROT</name>
<evidence type="ECO:0000256" key="3">
    <source>
        <dbReference type="ARBA" id="ARBA00007103"/>
    </source>
</evidence>
<dbReference type="Pfam" id="PF00291">
    <property type="entry name" value="PALP"/>
    <property type="match status" value="1"/>
</dbReference>
<evidence type="ECO:0000313" key="13">
    <source>
        <dbReference type="EMBL" id="PHN16279.1"/>
    </source>
</evidence>
<feature type="binding site" evidence="9">
    <location>
        <position position="80"/>
    </location>
    <ligand>
        <name>pyridoxal 5'-phosphate</name>
        <dbReference type="ChEBI" id="CHEBI:597326"/>
    </ligand>
</feature>
<dbReference type="FunFam" id="3.40.50.1100:FF:000118">
    <property type="entry name" value="Related to CYS4-cystathionine beta-synthase"/>
    <property type="match status" value="1"/>
</dbReference>
<keyword evidence="7 11" id="KW-0198">Cysteine biosynthesis</keyword>
<comment type="caution">
    <text evidence="13">The sequence shown here is derived from an EMBL/GenBank/DDBJ whole genome shotgun (WGS) entry which is preliminary data.</text>
</comment>
<dbReference type="UniPathway" id="UPA00136">
    <property type="reaction ID" value="UER00200"/>
</dbReference>
<dbReference type="NCBIfam" id="TIGR01139">
    <property type="entry name" value="cysK"/>
    <property type="match status" value="1"/>
</dbReference>
<dbReference type="InterPro" id="IPR001216">
    <property type="entry name" value="P-phosphate_BS"/>
</dbReference>
<evidence type="ECO:0000256" key="6">
    <source>
        <dbReference type="ARBA" id="ARBA00022898"/>
    </source>
</evidence>
<reference evidence="13 14" key="1">
    <citation type="journal article" date="2017" name="ISME J.">
        <title>Tremblaya phenacola PPER: an evolutionary beta-gammaproteobacterium collage.</title>
        <authorList>
            <person name="Gil R."/>
            <person name="Vargas-Chavez C."/>
            <person name="Lopez-Madrigal S."/>
            <person name="Santos-Garcia D."/>
            <person name="Latorre A."/>
            <person name="Moya A."/>
        </authorList>
    </citation>
    <scope>NUCLEOTIDE SEQUENCE [LARGE SCALE GENOMIC DNA]</scope>
    <source>
        <strain evidence="13 14">PPER</strain>
    </source>
</reference>
<dbReference type="InterPro" id="IPR050214">
    <property type="entry name" value="Cys_Synth/Cystath_Beta-Synth"/>
</dbReference>
<dbReference type="GO" id="GO:0006535">
    <property type="term" value="P:cysteine biosynthetic process from serine"/>
    <property type="evidence" value="ECO:0007669"/>
    <property type="project" value="UniProtKB-UniRule"/>
</dbReference>
<keyword evidence="6 9" id="KW-0663">Pyridoxal phosphate</keyword>
<dbReference type="InterPro" id="IPR005859">
    <property type="entry name" value="CysK"/>
</dbReference>
<dbReference type="Proteomes" id="UP000222818">
    <property type="component" value="Unassembled WGS sequence"/>
</dbReference>
<dbReference type="AlphaFoldDB" id="A0A2G0V736"/>
<dbReference type="PANTHER" id="PTHR10314">
    <property type="entry name" value="CYSTATHIONINE BETA-SYNTHASE"/>
    <property type="match status" value="1"/>
</dbReference>
<dbReference type="FunFam" id="3.40.50.1100:FF:000003">
    <property type="entry name" value="Cystathionine beta-synthase"/>
    <property type="match status" value="1"/>
</dbReference>
<dbReference type="InterPro" id="IPR005856">
    <property type="entry name" value="Cys_synth"/>
</dbReference>
<dbReference type="EC" id="2.5.1.47" evidence="11"/>
<gene>
    <name evidence="13" type="primary">cysK</name>
    <name evidence="13" type="ORF">TPPER_00121</name>
</gene>
<proteinExistence type="inferred from homology"/>
<dbReference type="InterPro" id="IPR036052">
    <property type="entry name" value="TrpB-like_PALP_sf"/>
</dbReference>
<evidence type="ECO:0000313" key="14">
    <source>
        <dbReference type="Proteomes" id="UP000222818"/>
    </source>
</evidence>
<evidence type="ECO:0000256" key="9">
    <source>
        <dbReference type="PIRSR" id="PIRSR605856-50"/>
    </source>
</evidence>
<evidence type="ECO:0000259" key="12">
    <source>
        <dbReference type="Pfam" id="PF00291"/>
    </source>
</evidence>
<evidence type="ECO:0000256" key="1">
    <source>
        <dbReference type="ARBA" id="ARBA00001933"/>
    </source>
</evidence>
<dbReference type="InterPro" id="IPR001926">
    <property type="entry name" value="TrpB-like_PALP"/>
</dbReference>
<keyword evidence="5 11" id="KW-0808">Transferase</keyword>
<accession>A0A2G0V736</accession>